<feature type="compositionally biased region" description="Low complexity" evidence="3">
    <location>
        <begin position="588"/>
        <end position="603"/>
    </location>
</feature>
<dbReference type="PANTHER" id="PTHR10763">
    <property type="entry name" value="CELL DIVISION CONTROL PROTEIN 6-RELATED"/>
    <property type="match status" value="1"/>
</dbReference>
<dbReference type="Gene3D" id="3.40.50.300">
    <property type="entry name" value="P-loop containing nucleotide triphosphate hydrolases"/>
    <property type="match status" value="1"/>
</dbReference>
<evidence type="ECO:0000256" key="1">
    <source>
        <dbReference type="ARBA" id="ARBA00006184"/>
    </source>
</evidence>
<protein>
    <recommendedName>
        <fullName evidence="4">AAA+ ATPase domain-containing protein</fullName>
    </recommendedName>
</protein>
<feature type="compositionally biased region" description="Polar residues" evidence="3">
    <location>
        <begin position="1221"/>
        <end position="1230"/>
    </location>
</feature>
<feature type="compositionally biased region" description="Basic residues" evidence="3">
    <location>
        <begin position="1376"/>
        <end position="1386"/>
    </location>
</feature>
<evidence type="ECO:0000256" key="2">
    <source>
        <dbReference type="ARBA" id="ARBA00022705"/>
    </source>
</evidence>
<gene>
    <name evidence="5" type="ORF">ACHAW5_001980</name>
</gene>
<feature type="region of interest" description="Disordered" evidence="3">
    <location>
        <begin position="1111"/>
        <end position="1170"/>
    </location>
</feature>
<feature type="region of interest" description="Disordered" evidence="3">
    <location>
        <begin position="439"/>
        <end position="470"/>
    </location>
</feature>
<dbReference type="InterPro" id="IPR027417">
    <property type="entry name" value="P-loop_NTPase"/>
</dbReference>
<dbReference type="Proteomes" id="UP001530315">
    <property type="component" value="Unassembled WGS sequence"/>
</dbReference>
<dbReference type="EMBL" id="JALLAZ020000123">
    <property type="protein sequence ID" value="KAL3803116.1"/>
    <property type="molecule type" value="Genomic_DNA"/>
</dbReference>
<dbReference type="PANTHER" id="PTHR10763:SF26">
    <property type="entry name" value="CELL DIVISION CONTROL PROTEIN 6 HOMOLOG"/>
    <property type="match status" value="1"/>
</dbReference>
<dbReference type="Gene3D" id="1.10.8.60">
    <property type="match status" value="1"/>
</dbReference>
<feature type="region of interest" description="Disordered" evidence="3">
    <location>
        <begin position="574"/>
        <end position="603"/>
    </location>
</feature>
<evidence type="ECO:0000259" key="4">
    <source>
        <dbReference type="SMART" id="SM00382"/>
    </source>
</evidence>
<dbReference type="Pfam" id="PF13401">
    <property type="entry name" value="AAA_22"/>
    <property type="match status" value="1"/>
</dbReference>
<feature type="region of interest" description="Disordered" evidence="3">
    <location>
        <begin position="248"/>
        <end position="314"/>
    </location>
</feature>
<keyword evidence="2" id="KW-0235">DNA replication</keyword>
<evidence type="ECO:0000313" key="6">
    <source>
        <dbReference type="Proteomes" id="UP001530315"/>
    </source>
</evidence>
<name>A0ABD3QT48_9STRA</name>
<dbReference type="InterPro" id="IPR003593">
    <property type="entry name" value="AAA+_ATPase"/>
</dbReference>
<comment type="caution">
    <text evidence="5">The sequence shown here is derived from an EMBL/GenBank/DDBJ whole genome shotgun (WGS) entry which is preliminary data.</text>
</comment>
<dbReference type="InterPro" id="IPR050311">
    <property type="entry name" value="ORC1/CDC6"/>
</dbReference>
<accession>A0ABD3QT48</accession>
<comment type="similarity">
    <text evidence="1">Belongs to the CDC6/cdc18 family.</text>
</comment>
<dbReference type="GO" id="GO:0006260">
    <property type="term" value="P:DNA replication"/>
    <property type="evidence" value="ECO:0007669"/>
    <property type="project" value="UniProtKB-KW"/>
</dbReference>
<feature type="region of interest" description="Disordered" evidence="3">
    <location>
        <begin position="492"/>
        <end position="521"/>
    </location>
</feature>
<evidence type="ECO:0000313" key="5">
    <source>
        <dbReference type="EMBL" id="KAL3803116.1"/>
    </source>
</evidence>
<keyword evidence="6" id="KW-1185">Reference proteome</keyword>
<feature type="compositionally biased region" description="Low complexity" evidence="3">
    <location>
        <begin position="1392"/>
        <end position="1409"/>
    </location>
</feature>
<reference evidence="5 6" key="1">
    <citation type="submission" date="2024-10" db="EMBL/GenBank/DDBJ databases">
        <title>Updated reference genomes for cyclostephanoid diatoms.</title>
        <authorList>
            <person name="Roberts W.R."/>
            <person name="Alverson A.J."/>
        </authorList>
    </citation>
    <scope>NUCLEOTIDE SEQUENCE [LARGE SCALE GENOMIC DNA]</scope>
    <source>
        <strain evidence="5 6">AJA276-08</strain>
    </source>
</reference>
<proteinExistence type="inferred from homology"/>
<feature type="compositionally biased region" description="Polar residues" evidence="3">
    <location>
        <begin position="444"/>
        <end position="460"/>
    </location>
</feature>
<feature type="domain" description="AAA+ ATPase" evidence="4">
    <location>
        <begin position="1480"/>
        <end position="1638"/>
    </location>
</feature>
<dbReference type="SMART" id="SM00382">
    <property type="entry name" value="AAA"/>
    <property type="match status" value="1"/>
</dbReference>
<evidence type="ECO:0000256" key="3">
    <source>
        <dbReference type="SAM" id="MobiDB-lite"/>
    </source>
</evidence>
<sequence length="1857" mass="205909">MWERSNERSKTPELDIIAQLHAMLSLNLPPGASSPTKSSTRKEPMDTSALDQHLAPVDFCDRICLVRTNDDATVPVDCEVDAYRLWPALKFASHKELMGDIEANAPSNAVKKFKGLLTAEYFRLSRQRKERSEVDVKAFGIAYLIGIKGRCHIELLSKSEEGEIVTDNRRVFEFYDHIQEMEAGEGTHCGSEKFQSAVKLVMQRIEKTTAVMDGQSFASHSPARAKLEVTAAAKLTVMNMTETMHVAMTNTTTSKPPARGTLRKTSKDDRSSAESLDEAEHGRPVKTVEFSGEGCSGSVSSPEKPSFPDEDDERLELHSEAFSNKIASNSASVQKRIHRSSPAMDRCMSWTEMYSQMKADGWTHIQGSALVEWYYLHPTCKGMKKTDFLRDKEKGVDYFTSEGELKRYAKQNLGWRAGCVSPVADSPTDAELADRIKKRKRGATLQSSKQAAENSASEMTNNNAKSAKGAKKQQVCATKAKDLATKMAPCSPKIQESVSSEEISRFSHVSDGEQTRSTIDSPTISELEVDLGVKSAKKNKSAIKSLKFASQNACSSESCAESGSEARSNISMAASVNGIRSSPRKNSRCSPADSRSSSDQSSVDRTYQIMESISAWIQLQDYFGFSYCGSKYCLPGKENRPGKDSTALEGVNYFSSLVDLRKHLCAYGLPEMKTPLSKEARDDLALWVRFAHIDGLGEAALINPDDTGDLLDFRKAWTMLQKLGLKYSSNCYLYPNSDPSKAPLRFAKAEDFSAHLARFGIPRVDGIQPNEVLSEHDRLRLDISIAHTDINTFARINPNGENVYEITPRKPRTCRASGTESTLVEPEVKRPNLTKNTLKRRPFQIEFNHLDQQRKLPIKLMCSEEAISTLVDYYNVKVIRRDDVDYYCLPLAEGECSTQYFATLQDIRENLCAFGLPPMVKGSTLSDEKGLDLESWIRCANIKYLREPTAAVPKDIIQRPKHLSKILKELGYRTSPYALPGTLYHKSKLGYDRFEKLIDLINHIARFGLDETCKPVSDKDRLDLEVFVASVATFDVRKRSDECNAPIKKKHTLVGQESSVTTDSFASKTHNTAQEAITCNAFANEGVATTVVKTKKTAQDDEPYHVVAKVGVDATPSQPAVVDDEGDQDTPHPSPKKKPQANPITKFFSALSSTSHPPTDQRHEYSPALSLDNLSPSCIDTKGDHEIESCLAESPDCEVTVPENAAPQPENGFATPKKQVKTTGHSSPQEISMDVTHHPQAESPNMPWKDLWAQMRKSGWGYCKGDDLVSYYWVHPSAAGMRKLEMLRRCAEGIHYFKSEDAIHRYAVKRLGWAGEDVPPSPSLTMNLSMTARVKKRNLDNMQKSDVSSPPRKSEASPESCNNGKVSTSTDVPSTKKSRSSPRNKKGNGDASYPQSYSPGYSISSQSIGNKEYKSPPDLQRNVRDKLECCQMVLHPSFNKKQLSKSSSMSVVSSMEQDIKDFMEKSILTGAIMDGMTLPSPGFLYVCGGPGTGKTTAVVSCAEEMTKWAKKNGHEKPLICSVNMAASQGSSNSKGGIMRAMLKKIATGLNIASDDPLEKFEKLMVKRVVVLIVDELDMLFKQHGGIGETWFKTLVSWCENKELRFSMIGISNCVNDVDSTRVRELGHSPRELVFPTYKEDDIIAILEQRLGKHIVDHKALELISRRVAASSGDARRALEITSNAVGKCLDLLKAEDLDADVKYNDAHMPLVKLPHMMRAIREAMPMRHADVISGLPQAAKVILCIAVSLGQVWGPTAKISIFTLKKYCVEATKHAIMDELGPGHVMSLVEMLIDSGLLVTDNSHYFNPNDANSKLKIGVQLDDVEIALEESLLNEGGFYRSLVDYVKRECPRPDTYY</sequence>
<feature type="region of interest" description="Disordered" evidence="3">
    <location>
        <begin position="1335"/>
        <end position="1418"/>
    </location>
</feature>
<dbReference type="InterPro" id="IPR049945">
    <property type="entry name" value="AAA_22"/>
</dbReference>
<feature type="compositionally biased region" description="Basic and acidic residues" evidence="3">
    <location>
        <begin position="265"/>
        <end position="283"/>
    </location>
</feature>
<feature type="region of interest" description="Disordered" evidence="3">
    <location>
        <begin position="27"/>
        <end position="49"/>
    </location>
</feature>
<dbReference type="SUPFAM" id="SSF52540">
    <property type="entry name" value="P-loop containing nucleoside triphosphate hydrolases"/>
    <property type="match status" value="1"/>
</dbReference>
<feature type="compositionally biased region" description="Polar residues" evidence="3">
    <location>
        <begin position="1357"/>
        <end position="1375"/>
    </location>
</feature>
<feature type="region of interest" description="Disordered" evidence="3">
    <location>
        <begin position="1203"/>
        <end position="1230"/>
    </location>
</feature>
<organism evidence="5 6">
    <name type="scientific">Stephanodiscus triporus</name>
    <dbReference type="NCBI Taxonomy" id="2934178"/>
    <lineage>
        <taxon>Eukaryota</taxon>
        <taxon>Sar</taxon>
        <taxon>Stramenopiles</taxon>
        <taxon>Ochrophyta</taxon>
        <taxon>Bacillariophyta</taxon>
        <taxon>Coscinodiscophyceae</taxon>
        <taxon>Thalassiosirophycidae</taxon>
        <taxon>Stephanodiscales</taxon>
        <taxon>Stephanodiscaceae</taxon>
        <taxon>Stephanodiscus</taxon>
    </lineage>
</organism>
<feature type="compositionally biased region" description="Basic and acidic residues" evidence="3">
    <location>
        <begin position="502"/>
        <end position="514"/>
    </location>
</feature>